<reference evidence="2" key="1">
    <citation type="submission" date="2020-11" db="EMBL/GenBank/DDBJ databases">
        <title>Isolation and identification of active actinomycetes.</title>
        <authorList>
            <person name="Sun X."/>
        </authorList>
    </citation>
    <scope>NUCLEOTIDE SEQUENCE</scope>
    <source>
        <strain evidence="2">NEAU-A11</strain>
    </source>
</reference>
<dbReference type="SUPFAM" id="SSF50199">
    <property type="entry name" value="Staphylococcal nuclease"/>
    <property type="match status" value="1"/>
</dbReference>
<evidence type="ECO:0000313" key="2">
    <source>
        <dbReference type="EMBL" id="MBG0564770.1"/>
    </source>
</evidence>
<name>A0A931C7C6_9ACTN</name>
<dbReference type="InterPro" id="IPR016071">
    <property type="entry name" value="Staphylococal_nuclease_OB-fold"/>
</dbReference>
<dbReference type="Gene3D" id="2.40.50.90">
    <property type="match status" value="1"/>
</dbReference>
<dbReference type="InterPro" id="IPR035437">
    <property type="entry name" value="SNase_OB-fold_sf"/>
</dbReference>
<feature type="domain" description="TNase-like" evidence="1">
    <location>
        <begin position="39"/>
        <end position="211"/>
    </location>
</feature>
<dbReference type="AlphaFoldDB" id="A0A931C7C6"/>
<gene>
    <name evidence="2" type="ORF">I4J89_25295</name>
</gene>
<dbReference type="Pfam" id="PF00565">
    <property type="entry name" value="SNase"/>
    <property type="match status" value="1"/>
</dbReference>
<dbReference type="RefSeq" id="WP_196416547.1">
    <property type="nucleotide sequence ID" value="NZ_JADQTO010000012.1"/>
</dbReference>
<comment type="caution">
    <text evidence="2">The sequence shown here is derived from an EMBL/GenBank/DDBJ whole genome shotgun (WGS) entry which is preliminary data.</text>
</comment>
<keyword evidence="3" id="KW-1185">Reference proteome</keyword>
<evidence type="ECO:0000313" key="3">
    <source>
        <dbReference type="Proteomes" id="UP000598146"/>
    </source>
</evidence>
<dbReference type="EMBL" id="JADQTO010000012">
    <property type="protein sequence ID" value="MBG0564770.1"/>
    <property type="molecule type" value="Genomic_DNA"/>
</dbReference>
<sequence length="301" mass="33801">MSEPVQIFWAPAGASMPPLGDQPLVDVTDGDTPNLRMPVRMLSVDTPEVTAHNTQRAAEIDDEFTQLAEWIRKGQAPIDTGLAEFLLPKLDTGRAGTLQFQQGQAASAFAKQNITKRLARPNGPPRTIFIRVADSPFDGNNRLLAYVAPNYTEKERREIPKHLRPTFNLDLIASGWAAPFVIYPSVPSADDLALMIQAAATARTTGLGIWAEPDALLAYEYRAMEDLFRITRTKVRDEPLKVHERSWRERYCADMRNRVLHGPEDYFGIDPEYRLWLWPQDLRDAVGRLNLTPSPRLVAAG</sequence>
<protein>
    <submittedName>
        <fullName evidence="2">Thermonuclease family protein</fullName>
    </submittedName>
</protein>
<organism evidence="2 3">
    <name type="scientific">Actinoplanes aureus</name>
    <dbReference type="NCBI Taxonomy" id="2792083"/>
    <lineage>
        <taxon>Bacteria</taxon>
        <taxon>Bacillati</taxon>
        <taxon>Actinomycetota</taxon>
        <taxon>Actinomycetes</taxon>
        <taxon>Micromonosporales</taxon>
        <taxon>Micromonosporaceae</taxon>
        <taxon>Actinoplanes</taxon>
    </lineage>
</organism>
<dbReference type="Proteomes" id="UP000598146">
    <property type="component" value="Unassembled WGS sequence"/>
</dbReference>
<accession>A0A931C7C6</accession>
<proteinExistence type="predicted"/>
<evidence type="ECO:0000259" key="1">
    <source>
        <dbReference type="Pfam" id="PF00565"/>
    </source>
</evidence>